<reference evidence="4" key="1">
    <citation type="submission" date="2016-10" db="EMBL/GenBank/DDBJ databases">
        <authorList>
            <person name="Geijer C."/>
            <person name="Jareborg N."/>
            <person name="Dainat J."/>
        </authorList>
    </citation>
    <scope>NUCLEOTIDE SEQUENCE [LARGE SCALE GENOMIC DNA]</scope>
    <source>
        <strain evidence="4">PYCC 4715</strain>
    </source>
</reference>
<feature type="compositionally biased region" description="Basic and acidic residues" evidence="1">
    <location>
        <begin position="658"/>
        <end position="674"/>
    </location>
</feature>
<dbReference type="Proteomes" id="UP000182259">
    <property type="component" value="Chromosome II"/>
</dbReference>
<feature type="compositionally biased region" description="Polar residues" evidence="1">
    <location>
        <begin position="747"/>
        <end position="770"/>
    </location>
</feature>
<feature type="compositionally biased region" description="Low complexity" evidence="1">
    <location>
        <begin position="548"/>
        <end position="565"/>
    </location>
</feature>
<name>A0A1L0BQE0_9ASCO</name>
<proteinExistence type="predicted"/>
<feature type="compositionally biased region" description="Low complexity" evidence="1">
    <location>
        <begin position="314"/>
        <end position="332"/>
    </location>
</feature>
<feature type="compositionally biased region" description="Basic and acidic residues" evidence="1">
    <location>
        <begin position="986"/>
        <end position="1019"/>
    </location>
</feature>
<feature type="domain" description="Protein Zds1 C-terminal" evidence="2">
    <location>
        <begin position="1098"/>
        <end position="1150"/>
    </location>
</feature>
<feature type="compositionally biased region" description="Polar residues" evidence="1">
    <location>
        <begin position="364"/>
        <end position="377"/>
    </location>
</feature>
<feature type="compositionally biased region" description="Basic and acidic residues" evidence="1">
    <location>
        <begin position="919"/>
        <end position="932"/>
    </location>
</feature>
<feature type="compositionally biased region" description="Basic residues" evidence="1">
    <location>
        <begin position="171"/>
        <end position="181"/>
    </location>
</feature>
<dbReference type="GO" id="GO:0005737">
    <property type="term" value="C:cytoplasm"/>
    <property type="evidence" value="ECO:0007669"/>
    <property type="project" value="TreeGrafter"/>
</dbReference>
<feature type="compositionally biased region" description="Polar residues" evidence="1">
    <location>
        <begin position="844"/>
        <end position="858"/>
    </location>
</feature>
<dbReference type="PANTHER" id="PTHR28089:SF1">
    <property type="entry name" value="PROTEIN ZDS1-RELATED"/>
    <property type="match status" value="1"/>
</dbReference>
<feature type="compositionally biased region" description="Basic and acidic residues" evidence="1">
    <location>
        <begin position="780"/>
        <end position="798"/>
    </location>
</feature>
<accession>A0A1L0BQE0</accession>
<organism evidence="3 4">
    <name type="scientific">Sungouiella intermedia</name>
    <dbReference type="NCBI Taxonomy" id="45354"/>
    <lineage>
        <taxon>Eukaryota</taxon>
        <taxon>Fungi</taxon>
        <taxon>Dikarya</taxon>
        <taxon>Ascomycota</taxon>
        <taxon>Saccharomycotina</taxon>
        <taxon>Pichiomycetes</taxon>
        <taxon>Metschnikowiaceae</taxon>
        <taxon>Sungouiella</taxon>
    </lineage>
</organism>
<dbReference type="GO" id="GO:0010971">
    <property type="term" value="P:positive regulation of G2/M transition of mitotic cell cycle"/>
    <property type="evidence" value="ECO:0007669"/>
    <property type="project" value="TreeGrafter"/>
</dbReference>
<dbReference type="PANTHER" id="PTHR28089">
    <property type="entry name" value="PROTEIN ZDS1-RELATED"/>
    <property type="match status" value="1"/>
</dbReference>
<dbReference type="GO" id="GO:0030010">
    <property type="term" value="P:establishment of cell polarity"/>
    <property type="evidence" value="ECO:0007669"/>
    <property type="project" value="TreeGrafter"/>
</dbReference>
<dbReference type="AlphaFoldDB" id="A0A1L0BQE0"/>
<feature type="compositionally biased region" description="Low complexity" evidence="1">
    <location>
        <begin position="965"/>
        <end position="976"/>
    </location>
</feature>
<feature type="region of interest" description="Disordered" evidence="1">
    <location>
        <begin position="313"/>
        <end position="379"/>
    </location>
</feature>
<feature type="compositionally biased region" description="Basic and acidic residues" evidence="1">
    <location>
        <begin position="813"/>
        <end position="835"/>
    </location>
</feature>
<feature type="compositionally biased region" description="Low complexity" evidence="1">
    <location>
        <begin position="732"/>
        <end position="746"/>
    </location>
</feature>
<feature type="compositionally biased region" description="Polar residues" evidence="1">
    <location>
        <begin position="568"/>
        <end position="600"/>
    </location>
</feature>
<feature type="region of interest" description="Disordered" evidence="1">
    <location>
        <begin position="658"/>
        <end position="698"/>
    </location>
</feature>
<feature type="compositionally biased region" description="Polar residues" evidence="1">
    <location>
        <begin position="529"/>
        <end position="540"/>
    </location>
</feature>
<dbReference type="InterPro" id="IPR040206">
    <property type="entry name" value="Zds1/2"/>
</dbReference>
<feature type="compositionally biased region" description="Polar residues" evidence="1">
    <location>
        <begin position="210"/>
        <end position="219"/>
    </location>
</feature>
<gene>
    <name evidence="3" type="ORF">SAMEA4029009_CIC11G00000005761</name>
</gene>
<evidence type="ECO:0000259" key="2">
    <source>
        <dbReference type="SMART" id="SM01327"/>
    </source>
</evidence>
<protein>
    <submittedName>
        <fullName evidence="3">CIC11C00000005761</fullName>
    </submittedName>
</protein>
<feature type="compositionally biased region" description="Polar residues" evidence="1">
    <location>
        <begin position="490"/>
        <end position="507"/>
    </location>
</feature>
<feature type="region of interest" description="Disordered" evidence="1">
    <location>
        <begin position="171"/>
        <end position="220"/>
    </location>
</feature>
<dbReference type="Pfam" id="PF08632">
    <property type="entry name" value="Zds_C"/>
    <property type="match status" value="1"/>
</dbReference>
<feature type="region of interest" description="Disordered" evidence="1">
    <location>
        <begin position="71"/>
        <end position="90"/>
    </location>
</feature>
<evidence type="ECO:0000313" key="4">
    <source>
        <dbReference type="Proteomes" id="UP000182259"/>
    </source>
</evidence>
<dbReference type="EMBL" id="LT635765">
    <property type="protein sequence ID" value="SGZ52426.1"/>
    <property type="molecule type" value="Genomic_DNA"/>
</dbReference>
<feature type="compositionally biased region" description="Acidic residues" evidence="1">
    <location>
        <begin position="1041"/>
        <end position="1054"/>
    </location>
</feature>
<feature type="region of interest" description="Disordered" evidence="1">
    <location>
        <begin position="1"/>
        <end position="21"/>
    </location>
</feature>
<dbReference type="InterPro" id="IPR013941">
    <property type="entry name" value="ZDS1_C"/>
</dbReference>
<sequence>MSSRSTESPSPHRRNSPDSYQLAVKGLEQEKQMVAALKRLSIGHLMNHDPDLPVPEAELHMFDLENHDDSTFSGDSLSLSKTPSPQTSDSNILAQLSLKDSEVPSSYSHSAARRSRLMDQEFVDANSELSQENIDVDLLWVPANLHPEVNPQQFKNHVKSTIDELLERKLSRSKSAKRSKRSSLSLSTTDQDQLTQAINRSKSGKESDFDNSNRFSNPSLRELSTELEALSRMAGMDSNDAVTLARSLSTSSLGYTDVEKLAFDEMNSPNRSSPTSNQAELLDFGVDETSPTSRKSYVMSNQMMGQVPVFQGYPQQSRQRRASPSSRLLSRQPIHESSTRVNPQQYGEDFTLKRSRRLDYRKGPSSTPRQLGSQLQNHKAEKLAELRHNLSGTSLPITGASGDLLSVENSSKSSRLSIQSINPRSSQILFSYKSPSGGSSSRDSLSSSSRESQTASMRKVRDSPYGAASSSSASLENHLHHTKYGHQNPKHTNSASSKGRSHTTYQGEKQRSSRKVSPSTAYPMDSRPLKSSHSSQVPHQSRQRKVSPFNQNAPYPQQAQNMPPAQSYPLQKNAQNAYPSQNVPHQHSRSTHQQMLQVKGQSGVAVVPQTGTRRQHGDDDRSNPFYTSRMGLSKRDKSKELNQNLDLLRNEINEFKESLSKSDPKEGLAKEAQKDVAPVRQAQKERVQETPDFSFDLSSHDVSYEDSLGMEQDVLTELATEIEGLGRGAAVKTTPRTSSRKTPSSSVYTPESTVDTKQSPVDIPPSTSESNKLHALSTEPEIKTDAELVTDGRDEPRPSLKLMVSLEDLSTDQDLHHEKTEMVKESYQPSHERASGNEVDEVPKTSNEPVMTATSRSDASMKKKKSFGSLAAKADSDKKKTGKKSWLWSRDRSVSATSTIEEKTNNGPARSVSSPEINSTKRELPKKDEATGKENVITKLFKKKRSNSVSSERSSTQISPRNLFSDNVDTSDTTDVASRISAKSNHSKESKETVVDLKSDNRKARQEESSHHSKSDETVTSRIKNKFKQIGKSHEEKAEPLVEDTIPEVEEESPEEAKPQSTLEVQEKLKKTIKRTSKPNQPIQFTDSAFGFPLPPPSHSTLVMIDYRFPVHVERAIYRLSHLKLANPKRSLREQVLLSNFMYAYLNLVDHTLHLEQQMELEENLEQPDNDMDMFTPDEADTEFETDDDLDEGAFDSIKLDLDVQDTQKILV</sequence>
<dbReference type="SMART" id="SM01327">
    <property type="entry name" value="Zds_C"/>
    <property type="match status" value="1"/>
</dbReference>
<evidence type="ECO:0000313" key="3">
    <source>
        <dbReference type="EMBL" id="SGZ52426.1"/>
    </source>
</evidence>
<feature type="compositionally biased region" description="Polar residues" evidence="1">
    <location>
        <begin position="188"/>
        <end position="201"/>
    </location>
</feature>
<feature type="compositionally biased region" description="Low complexity" evidence="1">
    <location>
        <begin position="430"/>
        <end position="457"/>
    </location>
</feature>
<evidence type="ECO:0000256" key="1">
    <source>
        <dbReference type="SAM" id="MobiDB-lite"/>
    </source>
</evidence>
<feature type="region of interest" description="Disordered" evidence="1">
    <location>
        <begin position="719"/>
        <end position="1065"/>
    </location>
</feature>
<feature type="compositionally biased region" description="Polar residues" evidence="1">
    <location>
        <begin position="894"/>
        <end position="918"/>
    </location>
</feature>
<feature type="region of interest" description="Disordered" evidence="1">
    <location>
        <begin position="429"/>
        <end position="639"/>
    </location>
</feature>